<evidence type="ECO:0000313" key="5">
    <source>
        <dbReference type="Proteomes" id="UP000002358"/>
    </source>
</evidence>
<evidence type="ECO:0000313" key="4">
    <source>
        <dbReference type="EnsemblMetazoa" id="XP_001606577"/>
    </source>
</evidence>
<dbReference type="RefSeq" id="XP_001606577.2">
    <property type="nucleotide sequence ID" value="XM_001606527.6"/>
</dbReference>
<protein>
    <submittedName>
        <fullName evidence="4">Uncharacterized protein</fullName>
    </submittedName>
</protein>
<dbReference type="SMR" id="A0A7M7G7X2"/>
<dbReference type="SUPFAM" id="SSF51735">
    <property type="entry name" value="NAD(P)-binding Rossmann-fold domains"/>
    <property type="match status" value="1"/>
</dbReference>
<comment type="similarity">
    <text evidence="1 3">Belongs to the short-chain dehydrogenases/reductases (SDR) family.</text>
</comment>
<dbReference type="InParanoid" id="A0A7M7G7X2"/>
<organism evidence="4 5">
    <name type="scientific">Nasonia vitripennis</name>
    <name type="common">Parasitic wasp</name>
    <dbReference type="NCBI Taxonomy" id="7425"/>
    <lineage>
        <taxon>Eukaryota</taxon>
        <taxon>Metazoa</taxon>
        <taxon>Ecdysozoa</taxon>
        <taxon>Arthropoda</taxon>
        <taxon>Hexapoda</taxon>
        <taxon>Insecta</taxon>
        <taxon>Pterygota</taxon>
        <taxon>Neoptera</taxon>
        <taxon>Endopterygota</taxon>
        <taxon>Hymenoptera</taxon>
        <taxon>Apocrita</taxon>
        <taxon>Proctotrupomorpha</taxon>
        <taxon>Chalcidoidea</taxon>
        <taxon>Pteromalidae</taxon>
        <taxon>Pteromalinae</taxon>
        <taxon>Nasonia</taxon>
    </lineage>
</organism>
<dbReference type="PANTHER" id="PTHR43115:SF4">
    <property type="entry name" value="DEHYDROGENASE_REDUCTASE SDR FAMILY MEMBER 11"/>
    <property type="match status" value="1"/>
</dbReference>
<dbReference type="OrthoDB" id="1933717at2759"/>
<dbReference type="KEGG" id="nvi:100122966"/>
<dbReference type="PANTHER" id="PTHR43115">
    <property type="entry name" value="DEHYDROGENASE/REDUCTASE SDR FAMILY MEMBER 11"/>
    <property type="match status" value="1"/>
</dbReference>
<dbReference type="PRINTS" id="PR00080">
    <property type="entry name" value="SDRFAMILY"/>
</dbReference>
<keyword evidence="2" id="KW-0560">Oxidoreductase</keyword>
<dbReference type="PRINTS" id="PR00081">
    <property type="entry name" value="GDHRDH"/>
</dbReference>
<dbReference type="Pfam" id="PF00106">
    <property type="entry name" value="adh_short"/>
    <property type="match status" value="1"/>
</dbReference>
<proteinExistence type="inferred from homology"/>
<dbReference type="InterPro" id="IPR002347">
    <property type="entry name" value="SDR_fam"/>
</dbReference>
<reference evidence="4" key="1">
    <citation type="submission" date="2021-01" db="UniProtKB">
        <authorList>
            <consortium name="EnsemblMetazoa"/>
        </authorList>
    </citation>
    <scope>IDENTIFICATION</scope>
</reference>
<evidence type="ECO:0000256" key="2">
    <source>
        <dbReference type="ARBA" id="ARBA00023002"/>
    </source>
</evidence>
<accession>A0A7M7G7X2</accession>
<dbReference type="GO" id="GO:0016616">
    <property type="term" value="F:oxidoreductase activity, acting on the CH-OH group of donors, NAD or NADP as acceptor"/>
    <property type="evidence" value="ECO:0007669"/>
    <property type="project" value="UniProtKB-ARBA"/>
</dbReference>
<evidence type="ECO:0000256" key="3">
    <source>
        <dbReference type="RuleBase" id="RU000363"/>
    </source>
</evidence>
<dbReference type="Gene3D" id="3.40.50.720">
    <property type="entry name" value="NAD(P)-binding Rossmann-like Domain"/>
    <property type="match status" value="1"/>
</dbReference>
<dbReference type="GeneID" id="100122966"/>
<dbReference type="Proteomes" id="UP000002358">
    <property type="component" value="Chromosome 1"/>
</dbReference>
<keyword evidence="5" id="KW-1185">Reference proteome</keyword>
<dbReference type="AlphaFoldDB" id="A0A7M7G7X2"/>
<dbReference type="FunCoup" id="A0A7M7G7X2">
    <property type="interactions" value="214"/>
</dbReference>
<dbReference type="InterPro" id="IPR036291">
    <property type="entry name" value="NAD(P)-bd_dom_sf"/>
</dbReference>
<evidence type="ECO:0000256" key="1">
    <source>
        <dbReference type="ARBA" id="ARBA00006484"/>
    </source>
</evidence>
<dbReference type="FunFam" id="3.40.50.720:FF:000047">
    <property type="entry name" value="NADP-dependent L-serine/L-allo-threonine dehydrogenase"/>
    <property type="match status" value="1"/>
</dbReference>
<dbReference type="EnsemblMetazoa" id="XM_001606527">
    <property type="protein sequence ID" value="XP_001606577"/>
    <property type="gene ID" value="LOC100122966"/>
</dbReference>
<sequence>MDRWRGKVAVITGASAGIGLSISEALVRQGMIVVGLARRRDKMENEMKNVTGPGKFHPYACDVSKKNDVAKAFEHIKNTLGTVHVLVNNAGILKMQSIEDTPIEELEDIININLMGTLYCAKEAIKLMKAAGHEAYIININSVAGMKTLDPDLVPGVKMYTNVYSPSKFAMTALSDILTKELRDGKIRVTNLSPGYVKTNIVGDFTSNLADMPILMSKDIADIIVYLIGLPMQVQITQLTVQPLNERF</sequence>
<name>A0A7M7G7X2_NASVI</name>